<dbReference type="SMART" id="SM00108">
    <property type="entry name" value="B_lectin"/>
    <property type="match status" value="1"/>
</dbReference>
<reference evidence="3" key="2">
    <citation type="submission" date="2021-02" db="EMBL/GenBank/DDBJ databases">
        <authorList>
            <person name="Kimball J.A."/>
            <person name="Haas M.W."/>
            <person name="Macchietto M."/>
            <person name="Kono T."/>
            <person name="Duquette J."/>
            <person name="Shao M."/>
        </authorList>
    </citation>
    <scope>NUCLEOTIDE SEQUENCE</scope>
    <source>
        <tissue evidence="3">Fresh leaf tissue</tissue>
    </source>
</reference>
<feature type="signal peptide" evidence="1">
    <location>
        <begin position="1"/>
        <end position="27"/>
    </location>
</feature>
<dbReference type="PROSITE" id="PS50927">
    <property type="entry name" value="BULB_LECTIN"/>
    <property type="match status" value="1"/>
</dbReference>
<dbReference type="AlphaFoldDB" id="A0A8J6BGN7"/>
<evidence type="ECO:0000256" key="1">
    <source>
        <dbReference type="SAM" id="SignalP"/>
    </source>
</evidence>
<comment type="caution">
    <text evidence="3">The sequence shown here is derived from an EMBL/GenBank/DDBJ whole genome shotgun (WGS) entry which is preliminary data.</text>
</comment>
<dbReference type="EMBL" id="JAAALK010000082">
    <property type="protein sequence ID" value="KAG8084926.1"/>
    <property type="molecule type" value="Genomic_DNA"/>
</dbReference>
<accession>A0A8J6BGN7</accession>
<proteinExistence type="predicted"/>
<gene>
    <name evidence="3" type="ORF">GUJ93_ZPchr0010g10777</name>
</gene>
<keyword evidence="4" id="KW-1185">Reference proteome</keyword>
<organism evidence="3 4">
    <name type="scientific">Zizania palustris</name>
    <name type="common">Northern wild rice</name>
    <dbReference type="NCBI Taxonomy" id="103762"/>
    <lineage>
        <taxon>Eukaryota</taxon>
        <taxon>Viridiplantae</taxon>
        <taxon>Streptophyta</taxon>
        <taxon>Embryophyta</taxon>
        <taxon>Tracheophyta</taxon>
        <taxon>Spermatophyta</taxon>
        <taxon>Magnoliopsida</taxon>
        <taxon>Liliopsida</taxon>
        <taxon>Poales</taxon>
        <taxon>Poaceae</taxon>
        <taxon>BOP clade</taxon>
        <taxon>Oryzoideae</taxon>
        <taxon>Oryzeae</taxon>
        <taxon>Zizaniinae</taxon>
        <taxon>Zizania</taxon>
    </lineage>
</organism>
<sequence>MTPLLLLLSVSLGLLLFSLHGAPPCSGATTDTLGAGRALAAGDRLVSGNGKFTLGFFRPSATVSKSGNITSPNWYLGIWFSNVSVLTTVWVGNRDKPVPDLQLSLTQLKLSRDGDLVISNNATGSVIWSTSTGVVNRTRSASSTNTSTSSAVLSNNGNLVVGSSSWRAVAELRLPVGCFALGSQVWVEQELPASLAR</sequence>
<dbReference type="InterPro" id="IPR001480">
    <property type="entry name" value="Bulb-type_lectin_dom"/>
</dbReference>
<feature type="domain" description="Bulb-type lectin" evidence="2">
    <location>
        <begin position="30"/>
        <end position="174"/>
    </location>
</feature>
<protein>
    <recommendedName>
        <fullName evidence="2">Bulb-type lectin domain-containing protein</fullName>
    </recommendedName>
</protein>
<evidence type="ECO:0000313" key="4">
    <source>
        <dbReference type="Proteomes" id="UP000729402"/>
    </source>
</evidence>
<dbReference type="Proteomes" id="UP000729402">
    <property type="component" value="Unassembled WGS sequence"/>
</dbReference>
<evidence type="ECO:0000313" key="3">
    <source>
        <dbReference type="EMBL" id="KAG8084926.1"/>
    </source>
</evidence>
<dbReference type="Pfam" id="PF01453">
    <property type="entry name" value="B_lectin"/>
    <property type="match status" value="1"/>
</dbReference>
<reference evidence="3" key="1">
    <citation type="journal article" date="2021" name="bioRxiv">
        <title>Whole Genome Assembly and Annotation of Northern Wild Rice, Zizania palustris L., Supports a Whole Genome Duplication in the Zizania Genus.</title>
        <authorList>
            <person name="Haas M."/>
            <person name="Kono T."/>
            <person name="Macchietto M."/>
            <person name="Millas R."/>
            <person name="McGilp L."/>
            <person name="Shao M."/>
            <person name="Duquette J."/>
            <person name="Hirsch C.N."/>
            <person name="Kimball J."/>
        </authorList>
    </citation>
    <scope>NUCLEOTIDE SEQUENCE</scope>
    <source>
        <tissue evidence="3">Fresh leaf tissue</tissue>
    </source>
</reference>
<keyword evidence="1" id="KW-0732">Signal</keyword>
<feature type="chain" id="PRO_5035216402" description="Bulb-type lectin domain-containing protein" evidence="1">
    <location>
        <begin position="28"/>
        <end position="197"/>
    </location>
</feature>
<dbReference type="PANTHER" id="PTHR32444:SF231">
    <property type="entry name" value="OS11G0208700 PROTEIN"/>
    <property type="match status" value="1"/>
</dbReference>
<dbReference type="PANTHER" id="PTHR32444">
    <property type="entry name" value="BULB-TYPE LECTIN DOMAIN-CONTAINING PROTEIN"/>
    <property type="match status" value="1"/>
</dbReference>
<evidence type="ECO:0000259" key="2">
    <source>
        <dbReference type="PROSITE" id="PS50927"/>
    </source>
</evidence>
<name>A0A8J6BGN7_ZIZPA</name>
<dbReference type="OrthoDB" id="786095at2759"/>